<proteinExistence type="predicted"/>
<keyword evidence="1" id="KW-1185">Reference proteome</keyword>
<dbReference type="AlphaFoldDB" id="A0A915IU50"/>
<protein>
    <submittedName>
        <fullName evidence="2">Uncharacterized protein</fullName>
    </submittedName>
</protein>
<evidence type="ECO:0000313" key="1">
    <source>
        <dbReference type="Proteomes" id="UP000887565"/>
    </source>
</evidence>
<evidence type="ECO:0000313" key="2">
    <source>
        <dbReference type="WBParaSite" id="nRc.2.0.1.t17578-RA"/>
    </source>
</evidence>
<dbReference type="Proteomes" id="UP000887565">
    <property type="component" value="Unplaced"/>
</dbReference>
<accession>A0A915IU50</accession>
<reference evidence="2" key="1">
    <citation type="submission" date="2022-11" db="UniProtKB">
        <authorList>
            <consortium name="WormBaseParasite"/>
        </authorList>
    </citation>
    <scope>IDENTIFICATION</scope>
</reference>
<dbReference type="WBParaSite" id="nRc.2.0.1.t17578-RA">
    <property type="protein sequence ID" value="nRc.2.0.1.t17578-RA"/>
    <property type="gene ID" value="nRc.2.0.1.g17578"/>
</dbReference>
<sequence length="147" mass="17633">MNEAVHPGVFNIKEKKHQEFIRISKRLQRLPEKNRKDRPRWIFYKHRMYKRTRQCEIVPTEAFGNIVRIKGNTYVAQDTPNSDWTSKIITCIQCIQTSENEARRINDTSFIEQYLHYERKKGRLEVGTILHTAEHHQSCNKCKIYTK</sequence>
<organism evidence="1 2">
    <name type="scientific">Romanomermis culicivorax</name>
    <name type="common">Nematode worm</name>
    <dbReference type="NCBI Taxonomy" id="13658"/>
    <lineage>
        <taxon>Eukaryota</taxon>
        <taxon>Metazoa</taxon>
        <taxon>Ecdysozoa</taxon>
        <taxon>Nematoda</taxon>
        <taxon>Enoplea</taxon>
        <taxon>Dorylaimia</taxon>
        <taxon>Mermithida</taxon>
        <taxon>Mermithoidea</taxon>
        <taxon>Mermithidae</taxon>
        <taxon>Romanomermis</taxon>
    </lineage>
</organism>
<name>A0A915IU50_ROMCU</name>